<evidence type="ECO:0000259" key="1">
    <source>
        <dbReference type="Pfam" id="PF12682"/>
    </source>
</evidence>
<reference evidence="2 3" key="1">
    <citation type="journal article" date="2015" name="Genome Announc.">
        <title>Expanding the biotechnology potential of lactobacilli through comparative genomics of 213 strains and associated genera.</title>
        <authorList>
            <person name="Sun Z."/>
            <person name="Harris H.M."/>
            <person name="McCann A."/>
            <person name="Guo C."/>
            <person name="Argimon S."/>
            <person name="Zhang W."/>
            <person name="Yang X."/>
            <person name="Jeffery I.B."/>
            <person name="Cooney J.C."/>
            <person name="Kagawa T.F."/>
            <person name="Liu W."/>
            <person name="Song Y."/>
            <person name="Salvetti E."/>
            <person name="Wrobel A."/>
            <person name="Rasinkangas P."/>
            <person name="Parkhill J."/>
            <person name="Rea M.C."/>
            <person name="O'Sullivan O."/>
            <person name="Ritari J."/>
            <person name="Douillard F.P."/>
            <person name="Paul Ross R."/>
            <person name="Yang R."/>
            <person name="Briner A.E."/>
            <person name="Felis G.E."/>
            <person name="de Vos W.M."/>
            <person name="Barrangou R."/>
            <person name="Klaenhammer T.R."/>
            <person name="Caufield P.W."/>
            <person name="Cui Y."/>
            <person name="Zhang H."/>
            <person name="O'Toole P.W."/>
        </authorList>
    </citation>
    <scope>NUCLEOTIDE SEQUENCE [LARGE SCALE GENOMIC DNA]</scope>
    <source>
        <strain evidence="2 3">DSM 23365</strain>
    </source>
</reference>
<comment type="caution">
    <text evidence="2">The sequence shown here is derived from an EMBL/GenBank/DDBJ whole genome shotgun (WGS) entry which is preliminary data.</text>
</comment>
<dbReference type="Proteomes" id="UP000051442">
    <property type="component" value="Unassembled WGS sequence"/>
</dbReference>
<evidence type="ECO:0000313" key="2">
    <source>
        <dbReference type="EMBL" id="KRN18478.1"/>
    </source>
</evidence>
<dbReference type="EMBL" id="AYZM01000149">
    <property type="protein sequence ID" value="KRN18478.1"/>
    <property type="molecule type" value="Genomic_DNA"/>
</dbReference>
<sequence length="136" mass="15995">MTVQRLMGPKWSELNRSTHILIHTTNWLMNLDKKRKNMLLMKSNPLILISQRNRRFLLDFRQFHQLPLFIEKFLNSYDLTDKNIISFTTSTSSTIKENFSFMQQICAAISAQQLPGFTVNTTDEIADYLTQNSYIK</sequence>
<dbReference type="InterPro" id="IPR008254">
    <property type="entry name" value="Flavodoxin/NO_synth"/>
</dbReference>
<protein>
    <recommendedName>
        <fullName evidence="1">Flavodoxin-like domain-containing protein</fullName>
    </recommendedName>
</protein>
<dbReference type="Gene3D" id="3.40.50.360">
    <property type="match status" value="1"/>
</dbReference>
<feature type="domain" description="Flavodoxin-like" evidence="1">
    <location>
        <begin position="66"/>
        <end position="112"/>
    </location>
</feature>
<dbReference type="GO" id="GO:0016651">
    <property type="term" value="F:oxidoreductase activity, acting on NAD(P)H"/>
    <property type="evidence" value="ECO:0007669"/>
    <property type="project" value="UniProtKB-ARBA"/>
</dbReference>
<name>A0A0R2EQ75_9LACO</name>
<gene>
    <name evidence="2" type="ORF">FD14_GL002016</name>
</gene>
<dbReference type="InterPro" id="IPR029039">
    <property type="entry name" value="Flavoprotein-like_sf"/>
</dbReference>
<keyword evidence="3" id="KW-1185">Reference proteome</keyword>
<dbReference type="AlphaFoldDB" id="A0A0R2EQ75"/>
<dbReference type="STRING" id="1423804.FD14_GL002016"/>
<organism evidence="2 3">
    <name type="scientific">Secundilactobacillus similis DSM 23365 = JCM 2765</name>
    <dbReference type="NCBI Taxonomy" id="1423804"/>
    <lineage>
        <taxon>Bacteria</taxon>
        <taxon>Bacillati</taxon>
        <taxon>Bacillota</taxon>
        <taxon>Bacilli</taxon>
        <taxon>Lactobacillales</taxon>
        <taxon>Lactobacillaceae</taxon>
        <taxon>Secundilactobacillus</taxon>
    </lineage>
</organism>
<evidence type="ECO:0000313" key="3">
    <source>
        <dbReference type="Proteomes" id="UP000051442"/>
    </source>
</evidence>
<dbReference type="PATRIC" id="fig|1423804.4.peg.2185"/>
<proteinExistence type="predicted"/>
<dbReference type="GO" id="GO:0010181">
    <property type="term" value="F:FMN binding"/>
    <property type="evidence" value="ECO:0007669"/>
    <property type="project" value="InterPro"/>
</dbReference>
<dbReference type="Pfam" id="PF12682">
    <property type="entry name" value="Flavodoxin_4"/>
    <property type="match status" value="1"/>
</dbReference>
<accession>A0A0R2EQ75</accession>